<evidence type="ECO:0000313" key="3">
    <source>
        <dbReference type="EMBL" id="CAD9047013.1"/>
    </source>
</evidence>
<gene>
    <name evidence="3" type="ORF">VBRA1451_LOCUS2067</name>
</gene>
<dbReference type="InterPro" id="IPR046357">
    <property type="entry name" value="PPIase_dom_sf"/>
</dbReference>
<dbReference type="EC" id="5.2.1.8" evidence="1"/>
<dbReference type="PANTHER" id="PTHR47717">
    <property type="entry name" value="PEPTIDYL-PROLYL CIS-TRANS ISOMERASE FKBP19, CHLOROPLASTIC"/>
    <property type="match status" value="1"/>
</dbReference>
<reference evidence="3" key="1">
    <citation type="submission" date="2021-01" db="EMBL/GenBank/DDBJ databases">
        <authorList>
            <person name="Corre E."/>
            <person name="Pelletier E."/>
            <person name="Niang G."/>
            <person name="Scheremetjew M."/>
            <person name="Finn R."/>
            <person name="Kale V."/>
            <person name="Holt S."/>
            <person name="Cochrane G."/>
            <person name="Meng A."/>
            <person name="Brown T."/>
            <person name="Cohen L."/>
        </authorList>
    </citation>
    <scope>NUCLEOTIDE SEQUENCE</scope>
    <source>
        <strain evidence="3">CCMP3346</strain>
    </source>
</reference>
<evidence type="ECO:0000256" key="1">
    <source>
        <dbReference type="PROSITE-ProRule" id="PRU00277"/>
    </source>
</evidence>
<dbReference type="InterPro" id="IPR044208">
    <property type="entry name" value="FKBP19-like"/>
</dbReference>
<dbReference type="InterPro" id="IPR001179">
    <property type="entry name" value="PPIase_FKBP_dom"/>
</dbReference>
<dbReference type="Gene3D" id="3.10.50.40">
    <property type="match status" value="1"/>
</dbReference>
<dbReference type="GO" id="GO:0009507">
    <property type="term" value="C:chloroplast"/>
    <property type="evidence" value="ECO:0007669"/>
    <property type="project" value="TreeGrafter"/>
</dbReference>
<dbReference type="GO" id="GO:0009579">
    <property type="term" value="C:thylakoid"/>
    <property type="evidence" value="ECO:0007669"/>
    <property type="project" value="TreeGrafter"/>
</dbReference>
<dbReference type="PANTHER" id="PTHR47717:SF1">
    <property type="entry name" value="PEPTIDYL-PROLYL CIS-TRANS ISOMERASE FKBP19, CHLOROPLASTIC"/>
    <property type="match status" value="1"/>
</dbReference>
<name>A0A7S1NZ00_9ALVE</name>
<dbReference type="EMBL" id="HBGB01003547">
    <property type="protein sequence ID" value="CAD9047013.1"/>
    <property type="molecule type" value="Transcribed_RNA"/>
</dbReference>
<keyword evidence="1" id="KW-0413">Isomerase</keyword>
<feature type="domain" description="PPIase FKBP-type" evidence="2">
    <location>
        <begin position="143"/>
        <end position="269"/>
    </location>
</feature>
<dbReference type="Pfam" id="PF00254">
    <property type="entry name" value="FKBP_C"/>
    <property type="match status" value="1"/>
</dbReference>
<dbReference type="GO" id="GO:0003755">
    <property type="term" value="F:peptidyl-prolyl cis-trans isomerase activity"/>
    <property type="evidence" value="ECO:0007669"/>
    <property type="project" value="UniProtKB-KW"/>
</dbReference>
<dbReference type="SUPFAM" id="SSF54534">
    <property type="entry name" value="FKBP-like"/>
    <property type="match status" value="1"/>
</dbReference>
<organism evidence="3">
    <name type="scientific">Vitrella brassicaformis</name>
    <dbReference type="NCBI Taxonomy" id="1169539"/>
    <lineage>
        <taxon>Eukaryota</taxon>
        <taxon>Sar</taxon>
        <taxon>Alveolata</taxon>
        <taxon>Colpodellida</taxon>
        <taxon>Vitrellaceae</taxon>
        <taxon>Vitrella</taxon>
    </lineage>
</organism>
<proteinExistence type="predicted"/>
<accession>A0A7S1NZ00</accession>
<evidence type="ECO:0000259" key="2">
    <source>
        <dbReference type="PROSITE" id="PS50059"/>
    </source>
</evidence>
<comment type="catalytic activity">
    <reaction evidence="1">
        <text>[protein]-peptidylproline (omega=180) = [protein]-peptidylproline (omega=0)</text>
        <dbReference type="Rhea" id="RHEA:16237"/>
        <dbReference type="Rhea" id="RHEA-COMP:10747"/>
        <dbReference type="Rhea" id="RHEA-COMP:10748"/>
        <dbReference type="ChEBI" id="CHEBI:83833"/>
        <dbReference type="ChEBI" id="CHEBI:83834"/>
        <dbReference type="EC" id="5.2.1.8"/>
    </reaction>
</comment>
<protein>
    <recommendedName>
        <fullName evidence="1">peptidylprolyl isomerase</fullName>
        <ecNumber evidence="1">5.2.1.8</ecNumber>
    </recommendedName>
</protein>
<sequence length="279" mass="30674">MVFSWAKWAELSLAVIFASILFTFNRPSDAFRIPLSLQRSLSRQPTRLKERHQDAGSANEADALISRRRLIEGLPVAGLLLIPAAGTPARADDEKLEYMPGLVTGGSQRFGKTRAKYPDFEQTASGLQFKDVKEGEGTPPAKGDRVVLDWEGYTIGYYGRIFEKKSGVVKGSAFADNVYNDPKLMRFVVGSGSVIPAIDEAVQSMKPGGIRQIVVPPEIGYPMEKDPNHEMVGPKPSTFSGQRSLNFVLENQGLVDKTLLFNLKLLRVDASRKLAGLSF</sequence>
<keyword evidence="1" id="KW-0697">Rotamase</keyword>
<dbReference type="AlphaFoldDB" id="A0A7S1NZ00"/>
<dbReference type="PROSITE" id="PS50059">
    <property type="entry name" value="FKBP_PPIASE"/>
    <property type="match status" value="1"/>
</dbReference>